<dbReference type="InterPro" id="IPR011009">
    <property type="entry name" value="Kinase-like_dom_sf"/>
</dbReference>
<dbReference type="Proteomes" id="UP000054498">
    <property type="component" value="Unassembled WGS sequence"/>
</dbReference>
<evidence type="ECO:0000313" key="5">
    <source>
        <dbReference type="EMBL" id="KIZ01364.1"/>
    </source>
</evidence>
<gene>
    <name evidence="5" type="ORF">MNEG_6596</name>
</gene>
<keyword evidence="3" id="KW-0812">Transmembrane</keyword>
<dbReference type="OrthoDB" id="427480at2759"/>
<feature type="transmembrane region" description="Helical" evidence="3">
    <location>
        <begin position="754"/>
        <end position="774"/>
    </location>
</feature>
<dbReference type="SUPFAM" id="SSF56112">
    <property type="entry name" value="Protein kinase-like (PK-like)"/>
    <property type="match status" value="1"/>
</dbReference>
<dbReference type="CDD" id="cd05121">
    <property type="entry name" value="ABC1_ADCK3-like"/>
    <property type="match status" value="1"/>
</dbReference>
<sequence length="790" mass="84329">MPAVRLDDISAANSAGSDGYSTNGAPSSNGAATAAATLKLHTSGNGSSNGRGKHAGNGVLGTIDGSQDAVAAGHLELAAVTGAAAVGRAANGAAPTVAPRATSGSSSGNGRGGAFRAHRDSLLNTIDEDQMAAAAGHLELAAVTGAAATAAAAGEAVEGAVAAAGAAAAGEAAARGAAGRSAAGTPYRSPGGRWAKFKAYSVWQRTFAIWAFAFAFAWRYFLLGKAWSYKGGRKGMTSDAVSRRKRELAVWLREGLVKLGPTFIKIGQQFSTRVDVLSPEFVKELEKLQDNVPPFDSATAMQILESNLGAPPHEVFAEFDSTPIAAASLGQVHLAKLESGERVVVKVQRPGLKELFDIDLKNIRALAVWLQAVDSGADGAARDWVSIYDECGRILYQEIDYVLEAENANEFQRNFRDLDWVKVPKVYRQYSTSEVLVLEYAPGVKVNDGAALERMGLDRQRVAKLAVESYLQQILRHGFFHADPHPGNVAVDSTGKLIYYDFGMMGRIPGDVRGGLMELFYGVYNLDADRCLDALIAMGVLVPTGERQAIRRTAQYLLTTFNQRLVAQREERKAKGAGYNADWSAEENKQEMERQKKLAIANIGEEILVAAAGQPFRFPATFTFVVRSFTVLDGIGKTLDPRFDMTELAAPYARELLLEAAPKFAQIAEDFKRRVANQNRAVANLFKSPNRLEDIGGVISRLESGDLKLRVRALEAERALQRVQAWQKVISSALVASTLVNVGTVLSVSAATTGAALCFAGAAAFGALLIASYLQVAQLEKRERLLAGAF</sequence>
<dbReference type="GO" id="GO:0046467">
    <property type="term" value="P:membrane lipid biosynthetic process"/>
    <property type="evidence" value="ECO:0007669"/>
    <property type="project" value="TreeGrafter"/>
</dbReference>
<dbReference type="InterPro" id="IPR004147">
    <property type="entry name" value="ABC1_dom"/>
</dbReference>
<dbReference type="GO" id="GO:0016020">
    <property type="term" value="C:membrane"/>
    <property type="evidence" value="ECO:0007669"/>
    <property type="project" value="GOC"/>
</dbReference>
<dbReference type="InterPro" id="IPR050154">
    <property type="entry name" value="UbiB_kinase"/>
</dbReference>
<dbReference type="AlphaFoldDB" id="A0A0D2L258"/>
<evidence type="ECO:0000259" key="4">
    <source>
        <dbReference type="Pfam" id="PF03109"/>
    </source>
</evidence>
<dbReference type="PANTHER" id="PTHR10566">
    <property type="entry name" value="CHAPERONE-ACTIVITY OF BC1 COMPLEX CABC1 -RELATED"/>
    <property type="match status" value="1"/>
</dbReference>
<feature type="domain" description="ABC1 atypical kinase-like" evidence="4">
    <location>
        <begin position="287"/>
        <end position="532"/>
    </location>
</feature>
<evidence type="ECO:0000256" key="1">
    <source>
        <dbReference type="ARBA" id="ARBA00009670"/>
    </source>
</evidence>
<keyword evidence="3" id="KW-0472">Membrane</keyword>
<dbReference type="RefSeq" id="XP_013900383.1">
    <property type="nucleotide sequence ID" value="XM_014044929.1"/>
</dbReference>
<dbReference type="GO" id="GO:1901031">
    <property type="term" value="P:regulation of response to reactive oxygen species"/>
    <property type="evidence" value="ECO:0007669"/>
    <property type="project" value="TreeGrafter"/>
</dbReference>
<reference evidence="5 6" key="1">
    <citation type="journal article" date="2013" name="BMC Genomics">
        <title>Reconstruction of the lipid metabolism for the microalga Monoraphidium neglectum from its genome sequence reveals characteristics suitable for biofuel production.</title>
        <authorList>
            <person name="Bogen C."/>
            <person name="Al-Dilaimi A."/>
            <person name="Albersmeier A."/>
            <person name="Wichmann J."/>
            <person name="Grundmann M."/>
            <person name="Rupp O."/>
            <person name="Lauersen K.J."/>
            <person name="Blifernez-Klassen O."/>
            <person name="Kalinowski J."/>
            <person name="Goesmann A."/>
            <person name="Mussgnug J.H."/>
            <person name="Kruse O."/>
        </authorList>
    </citation>
    <scope>NUCLEOTIDE SEQUENCE [LARGE SCALE GENOMIC DNA]</scope>
    <source>
        <strain evidence="5 6">SAG 48.87</strain>
    </source>
</reference>
<dbReference type="KEGG" id="mng:MNEG_6596"/>
<dbReference type="PANTHER" id="PTHR10566:SF115">
    <property type="entry name" value="PROTEIN ACTIVITY OF BC1 COMPLEX KINASE 8, CHLOROPLASTIC"/>
    <property type="match status" value="1"/>
</dbReference>
<evidence type="ECO:0000313" key="6">
    <source>
        <dbReference type="Proteomes" id="UP000054498"/>
    </source>
</evidence>
<dbReference type="GeneID" id="25739472"/>
<feature type="region of interest" description="Disordered" evidence="2">
    <location>
        <begin position="94"/>
        <end position="114"/>
    </location>
</feature>
<evidence type="ECO:0000256" key="3">
    <source>
        <dbReference type="SAM" id="Phobius"/>
    </source>
</evidence>
<keyword evidence="6" id="KW-1185">Reference proteome</keyword>
<keyword evidence="3" id="KW-1133">Transmembrane helix</keyword>
<dbReference type="EMBL" id="KK101304">
    <property type="protein sequence ID" value="KIZ01364.1"/>
    <property type="molecule type" value="Genomic_DNA"/>
</dbReference>
<name>A0A0D2L258_9CHLO</name>
<protein>
    <recommendedName>
        <fullName evidence="4">ABC1 atypical kinase-like domain-containing protein</fullName>
    </recommendedName>
</protein>
<comment type="similarity">
    <text evidence="1">Belongs to the protein kinase superfamily. ADCK protein kinase family.</text>
</comment>
<feature type="compositionally biased region" description="Polar residues" evidence="2">
    <location>
        <begin position="11"/>
        <end position="22"/>
    </location>
</feature>
<proteinExistence type="inferred from homology"/>
<dbReference type="Pfam" id="PF03109">
    <property type="entry name" value="ABC1"/>
    <property type="match status" value="1"/>
</dbReference>
<evidence type="ECO:0000256" key="2">
    <source>
        <dbReference type="SAM" id="MobiDB-lite"/>
    </source>
</evidence>
<organism evidence="5 6">
    <name type="scientific">Monoraphidium neglectum</name>
    <dbReference type="NCBI Taxonomy" id="145388"/>
    <lineage>
        <taxon>Eukaryota</taxon>
        <taxon>Viridiplantae</taxon>
        <taxon>Chlorophyta</taxon>
        <taxon>core chlorophytes</taxon>
        <taxon>Chlorophyceae</taxon>
        <taxon>CS clade</taxon>
        <taxon>Sphaeropleales</taxon>
        <taxon>Selenastraceae</taxon>
        <taxon>Monoraphidium</taxon>
    </lineage>
</organism>
<accession>A0A0D2L258</accession>
<feature type="region of interest" description="Disordered" evidence="2">
    <location>
        <begin position="1"/>
        <end position="29"/>
    </location>
</feature>